<dbReference type="EMBL" id="DXEK01000015">
    <property type="protein sequence ID" value="HIX76171.1"/>
    <property type="molecule type" value="Genomic_DNA"/>
</dbReference>
<comment type="caution">
    <text evidence="1">The sequence shown here is derived from an EMBL/GenBank/DDBJ whole genome shotgun (WGS) entry which is preliminary data.</text>
</comment>
<gene>
    <name evidence="1" type="ORF">H9734_01025</name>
</gene>
<sequence>MIVNYLEINNGRKERILPTEISDIAMLQFRAMMPKALEGMCEMQYGTGFRLEIQPGKYRVDLSDVRGEEPLLLAVSMGVWEENCRLDVWKTLHRMGVGKRESGKILDMPPAVPYIVDWLLPPGEARRELDPWRRNFTQGLGWTIFEMASRI</sequence>
<protein>
    <submittedName>
        <fullName evidence="1">Uncharacterized protein</fullName>
    </submittedName>
</protein>
<evidence type="ECO:0000313" key="2">
    <source>
        <dbReference type="Proteomes" id="UP000886890"/>
    </source>
</evidence>
<proteinExistence type="predicted"/>
<reference evidence="1" key="2">
    <citation type="submission" date="2021-04" db="EMBL/GenBank/DDBJ databases">
        <authorList>
            <person name="Gilroy R."/>
        </authorList>
    </citation>
    <scope>NUCLEOTIDE SEQUENCE</scope>
    <source>
        <strain evidence="1">CHK183-1962</strain>
    </source>
</reference>
<organism evidence="1 2">
    <name type="scientific">Candidatus Fusicatenibacter merdavium</name>
    <dbReference type="NCBI Taxonomy" id="2838600"/>
    <lineage>
        <taxon>Bacteria</taxon>
        <taxon>Bacillati</taxon>
        <taxon>Bacillota</taxon>
        <taxon>Clostridia</taxon>
        <taxon>Lachnospirales</taxon>
        <taxon>Lachnospiraceae</taxon>
        <taxon>Fusicatenibacter</taxon>
    </lineage>
</organism>
<reference evidence="1" key="1">
    <citation type="journal article" date="2021" name="PeerJ">
        <title>Extensive microbial diversity within the chicken gut microbiome revealed by metagenomics and culture.</title>
        <authorList>
            <person name="Gilroy R."/>
            <person name="Ravi A."/>
            <person name="Getino M."/>
            <person name="Pursley I."/>
            <person name="Horton D.L."/>
            <person name="Alikhan N.F."/>
            <person name="Baker D."/>
            <person name="Gharbi K."/>
            <person name="Hall N."/>
            <person name="Watson M."/>
            <person name="Adriaenssens E.M."/>
            <person name="Foster-Nyarko E."/>
            <person name="Jarju S."/>
            <person name="Secka A."/>
            <person name="Antonio M."/>
            <person name="Oren A."/>
            <person name="Chaudhuri R.R."/>
            <person name="La Ragione R."/>
            <person name="Hildebrand F."/>
            <person name="Pallen M.J."/>
        </authorList>
    </citation>
    <scope>NUCLEOTIDE SEQUENCE</scope>
    <source>
        <strain evidence="1">CHK183-1962</strain>
    </source>
</reference>
<accession>A0A9D1XBR0</accession>
<name>A0A9D1XBR0_9FIRM</name>
<dbReference type="AlphaFoldDB" id="A0A9D1XBR0"/>
<dbReference type="Proteomes" id="UP000886890">
    <property type="component" value="Unassembled WGS sequence"/>
</dbReference>
<evidence type="ECO:0000313" key="1">
    <source>
        <dbReference type="EMBL" id="HIX76171.1"/>
    </source>
</evidence>